<evidence type="ECO:0000259" key="1">
    <source>
        <dbReference type="Pfam" id="PF08349"/>
    </source>
</evidence>
<keyword evidence="3" id="KW-1185">Reference proteome</keyword>
<reference evidence="3" key="1">
    <citation type="submission" date="2016-08" db="EMBL/GenBank/DDBJ databases">
        <authorList>
            <person name="Tokovenko B."/>
            <person name="Kalinowski J."/>
        </authorList>
    </citation>
    <scope>NUCLEOTIDE SEQUENCE [LARGE SCALE GENOMIC DNA]</scope>
    <source>
        <strain evidence="3">UTMC102</strain>
    </source>
</reference>
<sequence>MEKSLSPARTRTVRPRIGVSSCLLGAPVRYNGGHSRSRFLTDELDRYVDWLPVCPEAEIGLGVPRPTLRLQRREGEDRVVSSADGADHSDELARTADRHLARLRHLDGYVLKNKSPSCGLFALPVFDDDGGRVGGRGRGAFARRLTELLPALPVEEQGRLTDPVLREVFVQRVFAHARLRELWESPWRPRDLVALHTRHKLQLMSHSPDGYRETGRIAARAGAFAPEEVEVAYTEAFHRAMAVRPSRGKHVNALQHAFGMLSPLLDDARRHDLLAAIEDYRREQVPLSVPVALLRHHCTAEDVGWARDQTYLRPYPDELRLRHSVAV</sequence>
<dbReference type="Pfam" id="PF04463">
    <property type="entry name" value="2-thiour_desulf"/>
    <property type="match status" value="1"/>
</dbReference>
<dbReference type="AlphaFoldDB" id="A0A1V3C5M8"/>
<protein>
    <recommendedName>
        <fullName evidence="1">DUF1722 domain-containing protein</fullName>
    </recommendedName>
</protein>
<dbReference type="STRING" id="501010.NOSIN_19710"/>
<evidence type="ECO:0000313" key="2">
    <source>
        <dbReference type="EMBL" id="OOC55779.1"/>
    </source>
</evidence>
<dbReference type="PANTHER" id="PTHR30087:SF0">
    <property type="entry name" value="INNER MEMBRANE PROTEIN"/>
    <property type="match status" value="1"/>
</dbReference>
<dbReference type="InterPro" id="IPR007553">
    <property type="entry name" value="2-thiour_desulf"/>
</dbReference>
<dbReference type="RefSeq" id="WP_077692213.1">
    <property type="nucleotide sequence ID" value="NZ_MCOK01000001.1"/>
</dbReference>
<evidence type="ECO:0000313" key="3">
    <source>
        <dbReference type="Proteomes" id="UP000189004"/>
    </source>
</evidence>
<dbReference type="Pfam" id="PF08349">
    <property type="entry name" value="DUF1722"/>
    <property type="match status" value="1"/>
</dbReference>
<dbReference type="Proteomes" id="UP000189004">
    <property type="component" value="Unassembled WGS sequence"/>
</dbReference>
<dbReference type="EMBL" id="MCOK01000001">
    <property type="protein sequence ID" value="OOC55779.1"/>
    <property type="molecule type" value="Genomic_DNA"/>
</dbReference>
<organism evidence="2 3">
    <name type="scientific">Nocardiopsis sinuspersici</name>
    <dbReference type="NCBI Taxonomy" id="501010"/>
    <lineage>
        <taxon>Bacteria</taxon>
        <taxon>Bacillati</taxon>
        <taxon>Actinomycetota</taxon>
        <taxon>Actinomycetes</taxon>
        <taxon>Streptosporangiales</taxon>
        <taxon>Nocardiopsidaceae</taxon>
        <taxon>Nocardiopsis</taxon>
    </lineage>
</organism>
<dbReference type="OrthoDB" id="495783at2"/>
<proteinExistence type="predicted"/>
<dbReference type="PANTHER" id="PTHR30087">
    <property type="entry name" value="INNER MEMBRANE PROTEIN"/>
    <property type="match status" value="1"/>
</dbReference>
<dbReference type="InterPro" id="IPR013560">
    <property type="entry name" value="DUF1722"/>
</dbReference>
<gene>
    <name evidence="2" type="ORF">NOSIN_19710</name>
</gene>
<name>A0A1V3C5M8_9ACTN</name>
<accession>A0A1V3C5M8</accession>
<feature type="domain" description="DUF1722" evidence="1">
    <location>
        <begin position="200"/>
        <end position="316"/>
    </location>
</feature>
<comment type="caution">
    <text evidence="2">The sequence shown here is derived from an EMBL/GenBank/DDBJ whole genome shotgun (WGS) entry which is preliminary data.</text>
</comment>